<dbReference type="GO" id="GO:0009055">
    <property type="term" value="F:electron transfer activity"/>
    <property type="evidence" value="ECO:0007669"/>
    <property type="project" value="InterPro"/>
</dbReference>
<dbReference type="PROSITE" id="PS51085">
    <property type="entry name" value="2FE2S_FER_2"/>
    <property type="match status" value="1"/>
</dbReference>
<dbReference type="GO" id="GO:0046872">
    <property type="term" value="F:metal ion binding"/>
    <property type="evidence" value="ECO:0007669"/>
    <property type="project" value="UniProtKB-KW"/>
</dbReference>
<dbReference type="Pfam" id="PF11591">
    <property type="entry name" value="2Fe-2S_Ferredox"/>
    <property type="match status" value="1"/>
</dbReference>
<dbReference type="Proteomes" id="UP000075714">
    <property type="component" value="Unassembled WGS sequence"/>
</dbReference>
<keyword evidence="2 8" id="KW-0813">Transport</keyword>
<feature type="domain" description="2Fe-2S ferredoxin-type" evidence="9">
    <location>
        <begin position="34"/>
        <end position="124"/>
    </location>
</feature>
<dbReference type="InterPro" id="IPR036010">
    <property type="entry name" value="2Fe-2S_ferredoxin-like_sf"/>
</dbReference>
<evidence type="ECO:0000256" key="4">
    <source>
        <dbReference type="ARBA" id="ARBA00022723"/>
    </source>
</evidence>
<dbReference type="Gene3D" id="3.10.20.30">
    <property type="match status" value="1"/>
</dbReference>
<keyword evidence="5 8" id="KW-0249">Electron transport</keyword>
<dbReference type="InterPro" id="IPR006058">
    <property type="entry name" value="2Fe2S_fd_BS"/>
</dbReference>
<comment type="subcellular location">
    <subcellularLocation>
        <location evidence="8">Plastid</location>
        <location evidence="8">Chloroplast</location>
    </subcellularLocation>
</comment>
<evidence type="ECO:0000256" key="8">
    <source>
        <dbReference type="RuleBase" id="RU364001"/>
    </source>
</evidence>
<sequence length="127" mass="13576">MALAMRSSFAARVGASRPAVRASRPATRMTCSAFKVTLKMPDGEKTIEVPEDKYILDAAEEAGLDLPYSCRSGNCSSCAGKVVSGEVDQSDQGYLSDEQIEAGFVMTCVAYATSDVVIKTHQEEELA</sequence>
<keyword evidence="6 8" id="KW-0408">Iron</keyword>
<keyword evidence="3 8" id="KW-0001">2Fe-2S</keyword>
<dbReference type="InterPro" id="IPR023383">
    <property type="entry name" value="Ferredoxin_transit_pept"/>
</dbReference>
<keyword evidence="7 8" id="KW-0411">Iron-sulfur</keyword>
<comment type="similarity">
    <text evidence="1 8">Belongs to the 2Fe2S plant-type ferredoxin family.</text>
</comment>
<evidence type="ECO:0000256" key="6">
    <source>
        <dbReference type="ARBA" id="ARBA00023004"/>
    </source>
</evidence>
<comment type="caution">
    <text evidence="10">The sequence shown here is derived from an EMBL/GenBank/DDBJ whole genome shotgun (WGS) entry which is preliminary data.</text>
</comment>
<dbReference type="NCBIfam" id="TIGR02008">
    <property type="entry name" value="fdx_plant"/>
    <property type="match status" value="1"/>
</dbReference>
<dbReference type="FunFam" id="3.10.20.30:FF:000014">
    <property type="entry name" value="Ferredoxin"/>
    <property type="match status" value="1"/>
</dbReference>
<dbReference type="Pfam" id="PF00111">
    <property type="entry name" value="Fer2"/>
    <property type="match status" value="1"/>
</dbReference>
<dbReference type="GO" id="GO:0051537">
    <property type="term" value="F:2 iron, 2 sulfur cluster binding"/>
    <property type="evidence" value="ECO:0007669"/>
    <property type="project" value="UniProtKB-KW"/>
</dbReference>
<keyword evidence="8" id="KW-0150">Chloroplast</keyword>
<dbReference type="PANTHER" id="PTHR43112:SF3">
    <property type="entry name" value="FERREDOXIN-2, CHLOROPLASTIC"/>
    <property type="match status" value="1"/>
</dbReference>
<organism evidence="10 11">
    <name type="scientific">Gonium pectorale</name>
    <name type="common">Green alga</name>
    <dbReference type="NCBI Taxonomy" id="33097"/>
    <lineage>
        <taxon>Eukaryota</taxon>
        <taxon>Viridiplantae</taxon>
        <taxon>Chlorophyta</taxon>
        <taxon>core chlorophytes</taxon>
        <taxon>Chlorophyceae</taxon>
        <taxon>CS clade</taxon>
        <taxon>Chlamydomonadales</taxon>
        <taxon>Volvocaceae</taxon>
        <taxon>Gonium</taxon>
    </lineage>
</organism>
<evidence type="ECO:0000256" key="2">
    <source>
        <dbReference type="ARBA" id="ARBA00022448"/>
    </source>
</evidence>
<dbReference type="GO" id="GO:0009507">
    <property type="term" value="C:chloroplast"/>
    <property type="evidence" value="ECO:0007669"/>
    <property type="project" value="UniProtKB-SubCell"/>
</dbReference>
<evidence type="ECO:0000313" key="11">
    <source>
        <dbReference type="Proteomes" id="UP000075714"/>
    </source>
</evidence>
<dbReference type="InterPro" id="IPR012675">
    <property type="entry name" value="Beta-grasp_dom_sf"/>
</dbReference>
<keyword evidence="11" id="KW-1185">Reference proteome</keyword>
<evidence type="ECO:0000259" key="9">
    <source>
        <dbReference type="PROSITE" id="PS51085"/>
    </source>
</evidence>
<dbReference type="InterPro" id="IPR001041">
    <property type="entry name" value="2Fe-2S_ferredoxin-type"/>
</dbReference>
<dbReference type="PANTHER" id="PTHR43112">
    <property type="entry name" value="FERREDOXIN"/>
    <property type="match status" value="1"/>
</dbReference>
<evidence type="ECO:0000256" key="1">
    <source>
        <dbReference type="ARBA" id="ARBA00007874"/>
    </source>
</evidence>
<dbReference type="CDD" id="cd00207">
    <property type="entry name" value="fer2"/>
    <property type="match status" value="1"/>
</dbReference>
<dbReference type="AlphaFoldDB" id="A0A150GFH7"/>
<dbReference type="InterPro" id="IPR010241">
    <property type="entry name" value="Fd_pln"/>
</dbReference>
<dbReference type="PROSITE" id="PS00197">
    <property type="entry name" value="2FE2S_FER_1"/>
    <property type="match status" value="1"/>
</dbReference>
<evidence type="ECO:0000313" key="10">
    <source>
        <dbReference type="EMBL" id="KXZ48576.1"/>
    </source>
</evidence>
<evidence type="ECO:0000256" key="5">
    <source>
        <dbReference type="ARBA" id="ARBA00022982"/>
    </source>
</evidence>
<keyword evidence="4 8" id="KW-0479">Metal-binding</keyword>
<dbReference type="OrthoDB" id="1885901at2759"/>
<accession>A0A150GFH7</accession>
<dbReference type="GO" id="GO:0022900">
    <property type="term" value="P:electron transport chain"/>
    <property type="evidence" value="ECO:0007669"/>
    <property type="project" value="InterPro"/>
</dbReference>
<reference evidence="11" key="1">
    <citation type="journal article" date="2016" name="Nat. Commun.">
        <title>The Gonium pectorale genome demonstrates co-option of cell cycle regulation during the evolution of multicellularity.</title>
        <authorList>
            <person name="Hanschen E.R."/>
            <person name="Marriage T.N."/>
            <person name="Ferris P.J."/>
            <person name="Hamaji T."/>
            <person name="Toyoda A."/>
            <person name="Fujiyama A."/>
            <person name="Neme R."/>
            <person name="Noguchi H."/>
            <person name="Minakuchi Y."/>
            <person name="Suzuki M."/>
            <person name="Kawai-Toyooka H."/>
            <person name="Smith D.R."/>
            <person name="Sparks H."/>
            <person name="Anderson J."/>
            <person name="Bakaric R."/>
            <person name="Luria V."/>
            <person name="Karger A."/>
            <person name="Kirschner M.W."/>
            <person name="Durand P.M."/>
            <person name="Michod R.E."/>
            <person name="Nozaki H."/>
            <person name="Olson B.J."/>
        </authorList>
    </citation>
    <scope>NUCLEOTIDE SEQUENCE [LARGE SCALE GENOMIC DNA]</scope>
    <source>
        <strain evidence="11">NIES-2863</strain>
    </source>
</reference>
<gene>
    <name evidence="10" type="ORF">GPECTOR_26g479</name>
</gene>
<evidence type="ECO:0000256" key="7">
    <source>
        <dbReference type="ARBA" id="ARBA00023014"/>
    </source>
</evidence>
<proteinExistence type="inferred from homology"/>
<protein>
    <recommendedName>
        <fullName evidence="8">Ferredoxin</fullName>
    </recommendedName>
</protein>
<evidence type="ECO:0000256" key="3">
    <source>
        <dbReference type="ARBA" id="ARBA00022714"/>
    </source>
</evidence>
<dbReference type="STRING" id="33097.A0A150GFH7"/>
<name>A0A150GFH7_GONPE</name>
<dbReference type="EMBL" id="LSYV01000027">
    <property type="protein sequence ID" value="KXZ48576.1"/>
    <property type="molecule type" value="Genomic_DNA"/>
</dbReference>
<comment type="function">
    <text evidence="8">Ferredoxins are iron-sulfur proteins that transfer electrons in a wide variety of metabolic reactions.</text>
</comment>
<keyword evidence="8" id="KW-0934">Plastid</keyword>
<dbReference type="SUPFAM" id="SSF54292">
    <property type="entry name" value="2Fe-2S ferredoxin-like"/>
    <property type="match status" value="1"/>
</dbReference>
<comment type="cofactor">
    <cofactor evidence="8">
        <name>[2Fe-2S] cluster</name>
        <dbReference type="ChEBI" id="CHEBI:190135"/>
    </cofactor>
    <text evidence="8">Binds 1 [2Fe-2S] cluster.</text>
</comment>